<protein>
    <submittedName>
        <fullName evidence="1">Uncharacterized protein</fullName>
    </submittedName>
</protein>
<accession>E6QW55</accession>
<proteinExistence type="predicted"/>
<gene>
    <name evidence="1" type="ORF">CARN7_2309</name>
</gene>
<dbReference type="AlphaFoldDB" id="E6QW55"/>
<evidence type="ECO:0000313" key="1">
    <source>
        <dbReference type="EMBL" id="CBI11478.1"/>
    </source>
</evidence>
<sequence length="98" mass="10684">MSTKPFNFRLGRGVLIGIGGPDSPFLAHCGSSRPSALWMEILHPTGNIFRFANVGSLLSNPALHRTGHFFSGESNLVLHKTAQFKEVVMAKFPTLDCT</sequence>
<name>E6QW55_9ZZZZ</name>
<dbReference type="EMBL" id="CABR01000146">
    <property type="protein sequence ID" value="CBI11478.1"/>
    <property type="molecule type" value="Genomic_DNA"/>
</dbReference>
<organism evidence="1">
    <name type="scientific">mine drainage metagenome</name>
    <dbReference type="NCBI Taxonomy" id="410659"/>
    <lineage>
        <taxon>unclassified sequences</taxon>
        <taxon>metagenomes</taxon>
        <taxon>ecological metagenomes</taxon>
    </lineage>
</organism>
<comment type="caution">
    <text evidence="1">The sequence shown here is derived from an EMBL/GenBank/DDBJ whole genome shotgun (WGS) entry which is preliminary data.</text>
</comment>
<reference evidence="1" key="1">
    <citation type="submission" date="2009-10" db="EMBL/GenBank/DDBJ databases">
        <title>Diversity of trophic interactions inside an arsenic-rich microbial ecosystem.</title>
        <authorList>
            <person name="Bertin P.N."/>
            <person name="Heinrich-Salmeron A."/>
            <person name="Pelletier E."/>
            <person name="Goulhen-Chollet F."/>
            <person name="Arsene-Ploetze F."/>
            <person name="Gallien S."/>
            <person name="Calteau A."/>
            <person name="Vallenet D."/>
            <person name="Casiot C."/>
            <person name="Chane-Woon-Ming B."/>
            <person name="Giloteaux L."/>
            <person name="Barakat M."/>
            <person name="Bonnefoy V."/>
            <person name="Bruneel O."/>
            <person name="Chandler M."/>
            <person name="Cleiss J."/>
            <person name="Duran R."/>
            <person name="Elbaz-Poulichet F."/>
            <person name="Fonknechten N."/>
            <person name="Lauga B."/>
            <person name="Mornico D."/>
            <person name="Ortet P."/>
            <person name="Schaeffer C."/>
            <person name="Siguier P."/>
            <person name="Alexander Thil Smith A."/>
            <person name="Van Dorsselaer A."/>
            <person name="Weissenbach J."/>
            <person name="Medigue C."/>
            <person name="Le Paslier D."/>
        </authorList>
    </citation>
    <scope>NUCLEOTIDE SEQUENCE</scope>
</reference>